<dbReference type="EMBL" id="FJUY01000018">
    <property type="protein sequence ID" value="CZT23944.1"/>
    <property type="molecule type" value="Genomic_DNA"/>
</dbReference>
<accession>A0A2D3VMG5</accession>
<dbReference type="AlphaFoldDB" id="A0A2D3VMG5"/>
<dbReference type="RefSeq" id="XP_023630668.1">
    <property type="nucleotide sequence ID" value="XM_023774900.1"/>
</dbReference>
<dbReference type="Pfam" id="PF11735">
    <property type="entry name" value="CAP59_mtransfer"/>
    <property type="match status" value="1"/>
</dbReference>
<dbReference type="STRING" id="112498.A0A2D3VMG5"/>
<keyword evidence="2" id="KW-1185">Reference proteome</keyword>
<reference evidence="1 2" key="1">
    <citation type="submission" date="2016-03" db="EMBL/GenBank/DDBJ databases">
        <authorList>
            <person name="Ploux O."/>
        </authorList>
    </citation>
    <scope>NUCLEOTIDE SEQUENCE [LARGE SCALE GENOMIC DNA]</scope>
    <source>
        <strain evidence="1 2">URUG2</strain>
    </source>
</reference>
<dbReference type="InterPro" id="IPR021047">
    <property type="entry name" value="Mannosyltransferase_CMT1"/>
</dbReference>
<dbReference type="Proteomes" id="UP000225277">
    <property type="component" value="Unassembled WGS sequence"/>
</dbReference>
<proteinExistence type="predicted"/>
<protein>
    <submittedName>
        <fullName evidence="1">Related to polysaccharide export protein (CAP59)</fullName>
    </submittedName>
</protein>
<dbReference type="PANTHER" id="PTHR34144:SF7">
    <property type="entry name" value="EXPORT PROTEIN (CAP59), PUTATIVE (AFU_ORTHOLOGUE AFUA_7G05020)-RELATED"/>
    <property type="match status" value="1"/>
</dbReference>
<name>A0A2D3VMG5_9PEZI</name>
<evidence type="ECO:0000313" key="2">
    <source>
        <dbReference type="Proteomes" id="UP000225277"/>
    </source>
</evidence>
<dbReference type="PANTHER" id="PTHR34144">
    <property type="entry name" value="CHROMOSOME 8, WHOLE GENOME SHOTGUN SEQUENCE"/>
    <property type="match status" value="1"/>
</dbReference>
<organism evidence="1 2">
    <name type="scientific">Ramularia collo-cygni</name>
    <dbReference type="NCBI Taxonomy" id="112498"/>
    <lineage>
        <taxon>Eukaryota</taxon>
        <taxon>Fungi</taxon>
        <taxon>Dikarya</taxon>
        <taxon>Ascomycota</taxon>
        <taxon>Pezizomycotina</taxon>
        <taxon>Dothideomycetes</taxon>
        <taxon>Dothideomycetidae</taxon>
        <taxon>Mycosphaerellales</taxon>
        <taxon>Mycosphaerellaceae</taxon>
        <taxon>Ramularia</taxon>
    </lineage>
</organism>
<sequence length="368" mass="41590">MVEPPAFGSERVFIASIHWNNEAILRSHWIPAVLELVKEIGKDNVYISVLESGSWDNSKGALRELDVKLGELGVNRKIVLDDTTHADEIAKPPTKEGWIHTPRVAKGEKELRRIPYLARLRNEVLQPLYDLQSNGVEKFDKILWLNDVVFSTHDVRNLFATRGGDYAAACSLDFSKGNGQLYDTFALRDSEGREQVMSKWPYFRARESRKAIKANHPAPVASCWNGMVVMHAAPFYNSETPLVFRGISDSLADSHLEGSECCLIHADNPLSRTKGVWINPGVRVGYNAPAYEAINPPGAGTWVSTFGIVYGSWENRLRRWFTTTWLKEMLVKRRLAAWEKESKLNLESGPFCLINEMQVLIKNGWAHV</sequence>
<evidence type="ECO:0000313" key="1">
    <source>
        <dbReference type="EMBL" id="CZT23944.1"/>
    </source>
</evidence>
<dbReference type="OrthoDB" id="262547at2759"/>
<dbReference type="GeneID" id="35604725"/>
<gene>
    <name evidence="1" type="ORF">RCC_09660</name>
</gene>